<dbReference type="GO" id="GO:0004497">
    <property type="term" value="F:monooxygenase activity"/>
    <property type="evidence" value="ECO:0007669"/>
    <property type="project" value="UniProtKB-KW"/>
</dbReference>
<protein>
    <submittedName>
        <fullName evidence="7">FAD-binding-3 domain-containing protein</fullName>
    </submittedName>
</protein>
<dbReference type="PANTHER" id="PTHR13789:SF309">
    <property type="entry name" value="PUTATIVE (AFU_ORTHOLOGUE AFUA_6G14510)-RELATED"/>
    <property type="match status" value="1"/>
</dbReference>
<sequence length="463" mass="50617">MAPTGLASAIALKRAGHSVLVLEKDLQLGGIGSVLNGSGCAQICPNGCKILLDWGLEAEINAKSAPCSGFSLYKYTAGEAPGPDQFGINRYDPAVLDEARGRYLQFAHRDLVRMLHDAAIEPSDKIGSSSAAQVSIVLGAEVVNVDCEACSVTLQSGDIHTAHAIIGADGTRGVVRKTLIEEEGIFQQSDDGLGVALYHAIVPKVLVDEHDLTVFYHHLGMTVWGGPNRGLRTFVVGNEQNVSLFLYTPDSCQDSTWTREAEMKFTDVLGPCDERIRNLAELTGPATCIQREPSQLESWVSESGRVLVLGDAAHPFPPGATQAYAAALEDAAFIGKIFSHTKNPTRVPDFFRAFQEHREPRVSHIRQVEEEYLNNILMPDGEVKVKRDAAMRARHAVGQNVMDGDLEHMMEDVRIMFGYDSGDDADEWWMTWGRYLDASELSPPQDAFRITTSSSVTRGDEED</sequence>
<dbReference type="Gene3D" id="3.50.50.60">
    <property type="entry name" value="FAD/NAD(P)-binding domain"/>
    <property type="match status" value="1"/>
</dbReference>
<dbReference type="SUPFAM" id="SSF51905">
    <property type="entry name" value="FAD/NAD(P)-binding domain"/>
    <property type="match status" value="1"/>
</dbReference>
<dbReference type="InterPro" id="IPR050493">
    <property type="entry name" value="FAD-dep_Monooxygenase_BioMet"/>
</dbReference>
<dbReference type="InterPro" id="IPR002938">
    <property type="entry name" value="FAD-bd"/>
</dbReference>
<name>A0A8H6Z5F4_9AGAR</name>
<evidence type="ECO:0000259" key="6">
    <source>
        <dbReference type="Pfam" id="PF01494"/>
    </source>
</evidence>
<keyword evidence="8" id="KW-1185">Reference proteome</keyword>
<keyword evidence="4" id="KW-0560">Oxidoreductase</keyword>
<gene>
    <name evidence="7" type="ORF">MSAN_00768500</name>
</gene>
<dbReference type="AlphaFoldDB" id="A0A8H6Z5F4"/>
<evidence type="ECO:0000256" key="2">
    <source>
        <dbReference type="ARBA" id="ARBA00022630"/>
    </source>
</evidence>
<evidence type="ECO:0000313" key="7">
    <source>
        <dbReference type="EMBL" id="KAF7371324.1"/>
    </source>
</evidence>
<dbReference type="EMBL" id="JACAZH010000004">
    <property type="protein sequence ID" value="KAF7371324.1"/>
    <property type="molecule type" value="Genomic_DNA"/>
</dbReference>
<accession>A0A8H6Z5F4</accession>
<dbReference type="Proteomes" id="UP000623467">
    <property type="component" value="Unassembled WGS sequence"/>
</dbReference>
<organism evidence="7 8">
    <name type="scientific">Mycena sanguinolenta</name>
    <dbReference type="NCBI Taxonomy" id="230812"/>
    <lineage>
        <taxon>Eukaryota</taxon>
        <taxon>Fungi</taxon>
        <taxon>Dikarya</taxon>
        <taxon>Basidiomycota</taxon>
        <taxon>Agaricomycotina</taxon>
        <taxon>Agaricomycetes</taxon>
        <taxon>Agaricomycetidae</taxon>
        <taxon>Agaricales</taxon>
        <taxon>Marasmiineae</taxon>
        <taxon>Mycenaceae</taxon>
        <taxon>Mycena</taxon>
    </lineage>
</organism>
<dbReference type="InterPro" id="IPR036188">
    <property type="entry name" value="FAD/NAD-bd_sf"/>
</dbReference>
<evidence type="ECO:0000256" key="3">
    <source>
        <dbReference type="ARBA" id="ARBA00022827"/>
    </source>
</evidence>
<feature type="domain" description="FAD-binding" evidence="6">
    <location>
        <begin position="3"/>
        <end position="365"/>
    </location>
</feature>
<dbReference type="OrthoDB" id="420606at2759"/>
<comment type="similarity">
    <text evidence="1">Belongs to the paxM FAD-dependent monooxygenase family.</text>
</comment>
<dbReference type="PANTHER" id="PTHR13789">
    <property type="entry name" value="MONOOXYGENASE"/>
    <property type="match status" value="1"/>
</dbReference>
<evidence type="ECO:0000256" key="1">
    <source>
        <dbReference type="ARBA" id="ARBA00007992"/>
    </source>
</evidence>
<evidence type="ECO:0000256" key="4">
    <source>
        <dbReference type="ARBA" id="ARBA00023002"/>
    </source>
</evidence>
<proteinExistence type="inferred from homology"/>
<reference evidence="7" key="1">
    <citation type="submission" date="2020-05" db="EMBL/GenBank/DDBJ databases">
        <title>Mycena genomes resolve the evolution of fungal bioluminescence.</title>
        <authorList>
            <person name="Tsai I.J."/>
        </authorList>
    </citation>
    <scope>NUCLEOTIDE SEQUENCE</scope>
    <source>
        <strain evidence="7">160909Yilan</strain>
    </source>
</reference>
<keyword evidence="2" id="KW-0285">Flavoprotein</keyword>
<dbReference type="PRINTS" id="PR00420">
    <property type="entry name" value="RNGMNOXGNASE"/>
</dbReference>
<dbReference type="GO" id="GO:0071949">
    <property type="term" value="F:FAD binding"/>
    <property type="evidence" value="ECO:0007669"/>
    <property type="project" value="InterPro"/>
</dbReference>
<keyword evidence="5" id="KW-0503">Monooxygenase</keyword>
<evidence type="ECO:0000256" key="5">
    <source>
        <dbReference type="ARBA" id="ARBA00023033"/>
    </source>
</evidence>
<keyword evidence="3" id="KW-0274">FAD</keyword>
<evidence type="ECO:0000313" key="8">
    <source>
        <dbReference type="Proteomes" id="UP000623467"/>
    </source>
</evidence>
<comment type="caution">
    <text evidence="7">The sequence shown here is derived from an EMBL/GenBank/DDBJ whole genome shotgun (WGS) entry which is preliminary data.</text>
</comment>
<dbReference type="Pfam" id="PF01494">
    <property type="entry name" value="FAD_binding_3"/>
    <property type="match status" value="1"/>
</dbReference>